<evidence type="ECO:0000313" key="1">
    <source>
        <dbReference type="Proteomes" id="UP000025227"/>
    </source>
</evidence>
<proteinExistence type="predicted"/>
<evidence type="ECO:0000313" key="2">
    <source>
        <dbReference type="WBParaSite" id="HCON_00071700-00001"/>
    </source>
</evidence>
<dbReference type="AlphaFoldDB" id="A0A7I4YC57"/>
<name>A0A7I4YC57_HAECO</name>
<sequence>MVVWGCLSHRAAHSQRFLRWTTRLGDRATHCPSAAFIVYDQSRDWSPVAREMDPRPVASRQRPVARLVARKIVDYERCHPADSDPIDDAATTSHLWRTLNSDGSRVSVVNKWLAPLAGHKDARTNGREHGRSSVVSLAALTVRRPAGEQAH</sequence>
<organism evidence="1 2">
    <name type="scientific">Haemonchus contortus</name>
    <name type="common">Barber pole worm</name>
    <dbReference type="NCBI Taxonomy" id="6289"/>
    <lineage>
        <taxon>Eukaryota</taxon>
        <taxon>Metazoa</taxon>
        <taxon>Ecdysozoa</taxon>
        <taxon>Nematoda</taxon>
        <taxon>Chromadorea</taxon>
        <taxon>Rhabditida</taxon>
        <taxon>Rhabditina</taxon>
        <taxon>Rhabditomorpha</taxon>
        <taxon>Strongyloidea</taxon>
        <taxon>Trichostrongylidae</taxon>
        <taxon>Haemonchus</taxon>
    </lineage>
</organism>
<dbReference type="WBParaSite" id="HCON_00071700-00001">
    <property type="protein sequence ID" value="HCON_00071700-00001"/>
    <property type="gene ID" value="HCON_00071700"/>
</dbReference>
<protein>
    <submittedName>
        <fullName evidence="2">Transposase</fullName>
    </submittedName>
</protein>
<reference evidence="2" key="1">
    <citation type="submission" date="2020-12" db="UniProtKB">
        <authorList>
            <consortium name="WormBaseParasite"/>
        </authorList>
    </citation>
    <scope>IDENTIFICATION</scope>
    <source>
        <strain evidence="2">MHco3</strain>
    </source>
</reference>
<accession>A0A7I4YC57</accession>
<dbReference type="Proteomes" id="UP000025227">
    <property type="component" value="Unplaced"/>
</dbReference>
<keyword evidence="1" id="KW-1185">Reference proteome</keyword>